<comment type="cofactor">
    <cofactor evidence="19">
        <name>Mg(2+)</name>
        <dbReference type="ChEBI" id="CHEBI:18420"/>
    </cofactor>
    <cofactor evidence="19">
        <name>Mn(2+)</name>
        <dbReference type="ChEBI" id="CHEBI:29035"/>
    </cofactor>
    <text evidence="19">Binds 2 divalent metal cations. Magnesium or manganese.</text>
</comment>
<keyword evidence="6" id="KW-0235">DNA replication</keyword>
<organism evidence="21 22">
    <name type="scientific">Methylobacterium aquaticum</name>
    <dbReference type="NCBI Taxonomy" id="270351"/>
    <lineage>
        <taxon>Bacteria</taxon>
        <taxon>Pseudomonadati</taxon>
        <taxon>Pseudomonadota</taxon>
        <taxon>Alphaproteobacteria</taxon>
        <taxon>Hyphomicrobiales</taxon>
        <taxon>Methylobacteriaceae</taxon>
        <taxon>Methylobacterium</taxon>
    </lineage>
</organism>
<dbReference type="GO" id="GO:0046872">
    <property type="term" value="F:metal ion binding"/>
    <property type="evidence" value="ECO:0007669"/>
    <property type="project" value="UniProtKB-KW"/>
</dbReference>
<dbReference type="GO" id="GO:0008408">
    <property type="term" value="F:3'-5' exonuclease activity"/>
    <property type="evidence" value="ECO:0007669"/>
    <property type="project" value="TreeGrafter"/>
</dbReference>
<feature type="binding site" evidence="19">
    <location>
        <position position="159"/>
    </location>
    <ligand>
        <name>a divalent metal cation</name>
        <dbReference type="ChEBI" id="CHEBI:60240"/>
        <label>1</label>
        <note>catalytic</note>
    </ligand>
</feature>
<feature type="binding site" evidence="18">
    <location>
        <position position="59"/>
    </location>
    <ligand>
        <name>substrate</name>
    </ligand>
</feature>
<dbReference type="OrthoDB" id="9804290at2"/>
<evidence type="ECO:0000313" key="21">
    <source>
        <dbReference type="EMBL" id="KMO34295.1"/>
    </source>
</evidence>
<feature type="active site" description="Proton acceptor" evidence="17">
    <location>
        <position position="154"/>
    </location>
</feature>
<dbReference type="EC" id="2.7.7.7" evidence="2"/>
<keyword evidence="11 19" id="KW-0460">Magnesium</keyword>
<dbReference type="GO" id="GO:0045004">
    <property type="term" value="P:DNA replication proofreading"/>
    <property type="evidence" value="ECO:0007669"/>
    <property type="project" value="TreeGrafter"/>
</dbReference>
<dbReference type="SMART" id="SM00479">
    <property type="entry name" value="EXOIII"/>
    <property type="match status" value="1"/>
</dbReference>
<sequence length="230" mass="25560">MTLREIVGDTETTGLGVPAGHRLCEVGLVEVIDRRPTGRTFHAYVNPDRGMPPEAFAIHGISEAFLNRMPLFEEIADDMLAFIGDAPVVAHNASFEREFLNAELVIAGRPPIAEDRFVDTVRLSRKRTPGKGIRHTLDAVLERFKVDTSRRTLHGALLDAQLLAEVYPQLLAPPQFEMRLLLDLPPAETPEPVQRTPRPPRQFSAEEIAAHAALMSSIASPIWDEYRALS</sequence>
<evidence type="ECO:0000256" key="17">
    <source>
        <dbReference type="PIRSR" id="PIRSR606309-1"/>
    </source>
</evidence>
<comment type="catalytic activity">
    <reaction evidence="16">
        <text>DNA(n) + a 2'-deoxyribonucleoside 5'-triphosphate = DNA(n+1) + diphosphate</text>
        <dbReference type="Rhea" id="RHEA:22508"/>
        <dbReference type="Rhea" id="RHEA-COMP:17339"/>
        <dbReference type="Rhea" id="RHEA-COMP:17340"/>
        <dbReference type="ChEBI" id="CHEBI:33019"/>
        <dbReference type="ChEBI" id="CHEBI:61560"/>
        <dbReference type="ChEBI" id="CHEBI:173112"/>
        <dbReference type="EC" id="2.7.7.7"/>
    </reaction>
</comment>
<accession>A0A0J6SGE1</accession>
<dbReference type="EMBL" id="LABX01000106">
    <property type="protein sequence ID" value="KMO34295.1"/>
    <property type="molecule type" value="Genomic_DNA"/>
</dbReference>
<comment type="caution">
    <text evidence="21">The sequence shown here is derived from an EMBL/GenBank/DDBJ whole genome shotgun (WGS) entry which is preliminary data.</text>
</comment>
<dbReference type="PATRIC" id="fig|270351.6.peg.315"/>
<evidence type="ECO:0000256" key="6">
    <source>
        <dbReference type="ARBA" id="ARBA00022705"/>
    </source>
</evidence>
<feature type="binding site" evidence="18">
    <location>
        <position position="11"/>
    </location>
    <ligand>
        <name>substrate</name>
    </ligand>
</feature>
<keyword evidence="5" id="KW-0548">Nucleotidyltransferase</keyword>
<feature type="binding site" evidence="19">
    <location>
        <position position="9"/>
    </location>
    <ligand>
        <name>a divalent metal cation</name>
        <dbReference type="ChEBI" id="CHEBI:60240"/>
        <label>1</label>
        <note>catalytic</note>
    </ligand>
</feature>
<keyword evidence="8 19" id="KW-0479">Metal-binding</keyword>
<evidence type="ECO:0000256" key="14">
    <source>
        <dbReference type="ARBA" id="ARBA00025483"/>
    </source>
</evidence>
<dbReference type="FunFam" id="3.30.420.10:FF:000012">
    <property type="entry name" value="DNA polymerase III subunit epsilon"/>
    <property type="match status" value="1"/>
</dbReference>
<keyword evidence="9" id="KW-0378">Hydrolase</keyword>
<feature type="binding site" evidence="18">
    <location>
        <position position="54"/>
    </location>
    <ligand>
        <name>substrate</name>
    </ligand>
</feature>
<dbReference type="InterPro" id="IPR012337">
    <property type="entry name" value="RNaseH-like_sf"/>
</dbReference>
<comment type="function">
    <text evidence="14">DNA polymerase III is a complex, multichain enzyme responsible for most of the replicative synthesis in bacteria. The epsilon subunit contain the editing function and is a proofreading 3'-5' exonuclease.</text>
</comment>
<keyword evidence="10" id="KW-0269">Exonuclease</keyword>
<dbReference type="InterPro" id="IPR013520">
    <property type="entry name" value="Ribonucl_H"/>
</dbReference>
<dbReference type="RefSeq" id="WP_048464489.1">
    <property type="nucleotide sequence ID" value="NZ_LABX01000106.1"/>
</dbReference>
<dbReference type="InterPro" id="IPR006309">
    <property type="entry name" value="DnaQ_proteo"/>
</dbReference>
<dbReference type="Gene3D" id="3.30.420.10">
    <property type="entry name" value="Ribonuclease H-like superfamily/Ribonuclease H"/>
    <property type="match status" value="1"/>
</dbReference>
<dbReference type="SUPFAM" id="SSF53098">
    <property type="entry name" value="Ribonuclease H-like"/>
    <property type="match status" value="1"/>
</dbReference>
<keyword evidence="12" id="KW-0239">DNA-directed DNA polymerase</keyword>
<dbReference type="NCBIfam" id="NF004316">
    <property type="entry name" value="PRK05711.1"/>
    <property type="match status" value="1"/>
</dbReference>
<evidence type="ECO:0000259" key="20">
    <source>
        <dbReference type="SMART" id="SM00479"/>
    </source>
</evidence>
<dbReference type="GO" id="GO:0005829">
    <property type="term" value="C:cytosol"/>
    <property type="evidence" value="ECO:0007669"/>
    <property type="project" value="TreeGrafter"/>
</dbReference>
<dbReference type="Pfam" id="PF00929">
    <property type="entry name" value="RNase_T"/>
    <property type="match status" value="1"/>
</dbReference>
<dbReference type="Proteomes" id="UP000035929">
    <property type="component" value="Unassembled WGS sequence"/>
</dbReference>
<evidence type="ECO:0000256" key="4">
    <source>
        <dbReference type="ARBA" id="ARBA00022679"/>
    </source>
</evidence>
<gene>
    <name evidence="21" type="ORF">VP06_14575</name>
</gene>
<evidence type="ECO:0000256" key="18">
    <source>
        <dbReference type="PIRSR" id="PIRSR606309-2"/>
    </source>
</evidence>
<evidence type="ECO:0000256" key="9">
    <source>
        <dbReference type="ARBA" id="ARBA00022801"/>
    </source>
</evidence>
<evidence type="ECO:0000256" key="5">
    <source>
        <dbReference type="ARBA" id="ARBA00022695"/>
    </source>
</evidence>
<keyword evidence="4" id="KW-0808">Transferase</keyword>
<evidence type="ECO:0000256" key="11">
    <source>
        <dbReference type="ARBA" id="ARBA00022842"/>
    </source>
</evidence>
<comment type="subunit">
    <text evidence="15">DNA polymerase III contains a core (composed of alpha, epsilon and theta chains) that associates with a tau subunit. This core dimerizes to form the POLIII' complex. PolIII' associates with the gamma complex (composed of gamma, delta, delta', psi and chi chains) and with the beta chain to form the complete DNA polymerase III complex.</text>
</comment>
<evidence type="ECO:0000256" key="7">
    <source>
        <dbReference type="ARBA" id="ARBA00022722"/>
    </source>
</evidence>
<dbReference type="GO" id="GO:0003677">
    <property type="term" value="F:DNA binding"/>
    <property type="evidence" value="ECO:0007669"/>
    <property type="project" value="InterPro"/>
</dbReference>
<evidence type="ECO:0000256" key="13">
    <source>
        <dbReference type="ARBA" id="ARBA00023211"/>
    </source>
</evidence>
<evidence type="ECO:0000256" key="3">
    <source>
        <dbReference type="ARBA" id="ARBA00020352"/>
    </source>
</evidence>
<dbReference type="AlphaFoldDB" id="A0A0J6SGE1"/>
<protein>
    <recommendedName>
        <fullName evidence="3">DNA polymerase III subunit epsilon</fullName>
        <ecNumber evidence="2">2.7.7.7</ecNumber>
    </recommendedName>
</protein>
<name>A0A0J6SGE1_9HYPH</name>
<evidence type="ECO:0000256" key="16">
    <source>
        <dbReference type="ARBA" id="ARBA00049244"/>
    </source>
</evidence>
<feature type="binding site" evidence="19">
    <location>
        <position position="11"/>
    </location>
    <ligand>
        <name>a divalent metal cation</name>
        <dbReference type="ChEBI" id="CHEBI:60240"/>
        <label>1</label>
        <note>catalytic</note>
    </ligand>
</feature>
<dbReference type="NCBIfam" id="TIGR00573">
    <property type="entry name" value="dnaq"/>
    <property type="match status" value="1"/>
</dbReference>
<evidence type="ECO:0000256" key="8">
    <source>
        <dbReference type="ARBA" id="ARBA00022723"/>
    </source>
</evidence>
<dbReference type="PANTHER" id="PTHR30231:SF41">
    <property type="entry name" value="DNA POLYMERASE III SUBUNIT EPSILON"/>
    <property type="match status" value="1"/>
</dbReference>
<keyword evidence="13 19" id="KW-0464">Manganese</keyword>
<dbReference type="InterPro" id="IPR006054">
    <property type="entry name" value="DnaQ"/>
</dbReference>
<dbReference type="GO" id="GO:0003887">
    <property type="term" value="F:DNA-directed DNA polymerase activity"/>
    <property type="evidence" value="ECO:0007669"/>
    <property type="project" value="UniProtKB-KW"/>
</dbReference>
<evidence type="ECO:0000256" key="12">
    <source>
        <dbReference type="ARBA" id="ARBA00022932"/>
    </source>
</evidence>
<evidence type="ECO:0000256" key="2">
    <source>
        <dbReference type="ARBA" id="ARBA00012417"/>
    </source>
</evidence>
<comment type="cofactor">
    <cofactor evidence="1">
        <name>Mn(2+)</name>
        <dbReference type="ChEBI" id="CHEBI:29035"/>
    </cofactor>
</comment>
<dbReference type="CDD" id="cd06131">
    <property type="entry name" value="DNA_pol_III_epsilon_Ecoli_like"/>
    <property type="match status" value="1"/>
</dbReference>
<evidence type="ECO:0000256" key="19">
    <source>
        <dbReference type="PIRSR" id="PIRSR606309-3"/>
    </source>
</evidence>
<feature type="binding site" evidence="18">
    <location>
        <position position="159"/>
    </location>
    <ligand>
        <name>substrate</name>
    </ligand>
</feature>
<dbReference type="PANTHER" id="PTHR30231">
    <property type="entry name" value="DNA POLYMERASE III SUBUNIT EPSILON"/>
    <property type="match status" value="1"/>
</dbReference>
<evidence type="ECO:0000256" key="10">
    <source>
        <dbReference type="ARBA" id="ARBA00022839"/>
    </source>
</evidence>
<keyword evidence="7" id="KW-0540">Nuclease</keyword>
<proteinExistence type="predicted"/>
<feature type="binding site" evidence="18">
    <location>
        <position position="9"/>
    </location>
    <ligand>
        <name>substrate</name>
    </ligand>
</feature>
<evidence type="ECO:0000256" key="1">
    <source>
        <dbReference type="ARBA" id="ARBA00001936"/>
    </source>
</evidence>
<reference evidence="21 22" key="1">
    <citation type="submission" date="2015-03" db="EMBL/GenBank/DDBJ databases">
        <title>Genome sequencing of Methylobacterium aquaticum DSM16371 type strain.</title>
        <authorList>
            <person name="Chaudhry V."/>
            <person name="Patil P.B."/>
        </authorList>
    </citation>
    <scope>NUCLEOTIDE SEQUENCE [LARGE SCALE GENOMIC DNA]</scope>
    <source>
        <strain evidence="21 22">DSM 16371</strain>
    </source>
</reference>
<feature type="domain" description="Exonuclease" evidence="20">
    <location>
        <begin position="4"/>
        <end position="176"/>
    </location>
</feature>
<evidence type="ECO:0000256" key="15">
    <source>
        <dbReference type="ARBA" id="ARBA00026073"/>
    </source>
</evidence>
<evidence type="ECO:0000313" key="22">
    <source>
        <dbReference type="Proteomes" id="UP000035929"/>
    </source>
</evidence>
<dbReference type="InterPro" id="IPR036397">
    <property type="entry name" value="RNaseH_sf"/>
</dbReference>